<sequence>MESMISLGQKNTLAEYMIFSGADNRPPMLDKDLYDSWKSIMELYMQNREHRRMILESIEHGPLIWPTIEENEVIRTRKYAELSVAEKIQADCDMKEINIILQGDDLIYCLNKAMAFLTAVASSKFPSTNNQLRTSSNLRNQTTIQDDKVTVQYVQGRQGQSYSGTVYKSNATSSGGTIQVDRQGLLNATTVKVKDIWLGNAISLSNQGMQHDNLPNNAAFQTEDLDTYYSDCDDISNAKAVLMTKISNYGSNVISELPHSETYLNDMENQSIWILLVNVWNSKISQHRVWNHMKSFIGIHIIPSDLSSIVDFLIPLAKMRSARSVGSLFHVVHGLEAGWLVECSLRVVHFFLLQGSDGYAYPVCEYVCVVHSGKIDHEKGNENDFKGWHNSEFPGYTSFKGEEDKEEEEKMEEEEEKEESKKKGSEEALEIGSNSETPGYVAFDNEAELDLEFTARSEPKCKEMEDTCESSVRPKPDSS</sequence>
<feature type="compositionally biased region" description="Acidic residues" evidence="1">
    <location>
        <begin position="404"/>
        <end position="417"/>
    </location>
</feature>
<evidence type="ECO:0000313" key="2">
    <source>
        <dbReference type="EMBL" id="GEU57429.1"/>
    </source>
</evidence>
<organism evidence="2">
    <name type="scientific">Tanacetum cinerariifolium</name>
    <name type="common">Dalmatian daisy</name>
    <name type="synonym">Chrysanthemum cinerariifolium</name>
    <dbReference type="NCBI Taxonomy" id="118510"/>
    <lineage>
        <taxon>Eukaryota</taxon>
        <taxon>Viridiplantae</taxon>
        <taxon>Streptophyta</taxon>
        <taxon>Embryophyta</taxon>
        <taxon>Tracheophyta</taxon>
        <taxon>Spermatophyta</taxon>
        <taxon>Magnoliopsida</taxon>
        <taxon>eudicotyledons</taxon>
        <taxon>Gunneridae</taxon>
        <taxon>Pentapetalae</taxon>
        <taxon>asterids</taxon>
        <taxon>campanulids</taxon>
        <taxon>Asterales</taxon>
        <taxon>Asteraceae</taxon>
        <taxon>Asteroideae</taxon>
        <taxon>Anthemideae</taxon>
        <taxon>Anthemidinae</taxon>
        <taxon>Tanacetum</taxon>
    </lineage>
</organism>
<dbReference type="EMBL" id="BKCJ010003829">
    <property type="protein sequence ID" value="GEU57429.1"/>
    <property type="molecule type" value="Genomic_DNA"/>
</dbReference>
<accession>A0A6L2L8F9</accession>
<name>A0A6L2L8F9_TANCI</name>
<evidence type="ECO:0008006" key="3">
    <source>
        <dbReference type="Google" id="ProtNLM"/>
    </source>
</evidence>
<dbReference type="AlphaFoldDB" id="A0A6L2L8F9"/>
<feature type="compositionally biased region" description="Basic and acidic residues" evidence="1">
    <location>
        <begin position="453"/>
        <end position="465"/>
    </location>
</feature>
<feature type="region of interest" description="Disordered" evidence="1">
    <location>
        <begin position="381"/>
        <end position="479"/>
    </location>
</feature>
<proteinExistence type="predicted"/>
<gene>
    <name evidence="2" type="ORF">Tci_029407</name>
</gene>
<reference evidence="2" key="1">
    <citation type="journal article" date="2019" name="Sci. Rep.">
        <title>Draft genome of Tanacetum cinerariifolium, the natural source of mosquito coil.</title>
        <authorList>
            <person name="Yamashiro T."/>
            <person name="Shiraishi A."/>
            <person name="Satake H."/>
            <person name="Nakayama K."/>
        </authorList>
    </citation>
    <scope>NUCLEOTIDE SEQUENCE</scope>
</reference>
<comment type="caution">
    <text evidence="2">The sequence shown here is derived from an EMBL/GenBank/DDBJ whole genome shotgun (WGS) entry which is preliminary data.</text>
</comment>
<protein>
    <recommendedName>
        <fullName evidence="3">Integrase, catalytic region, zinc finger, CCHC-type, peptidase aspartic, catalytic</fullName>
    </recommendedName>
</protein>
<evidence type="ECO:0000256" key="1">
    <source>
        <dbReference type="SAM" id="MobiDB-lite"/>
    </source>
</evidence>